<accession>A0ABR4PNY5</accession>
<dbReference type="PANTHER" id="PTHR35910:SF1">
    <property type="entry name" value="2EXR DOMAIN-CONTAINING PROTEIN"/>
    <property type="match status" value="1"/>
</dbReference>
<name>A0ABR4PNY5_9HELO</name>
<comment type="caution">
    <text evidence="3">The sequence shown here is derived from an EMBL/GenBank/DDBJ whole genome shotgun (WGS) entry which is preliminary data.</text>
</comment>
<dbReference type="InterPro" id="IPR045518">
    <property type="entry name" value="2EXR"/>
</dbReference>
<reference evidence="3 4" key="1">
    <citation type="submission" date="2024-06" db="EMBL/GenBank/DDBJ databases">
        <title>Complete genome of Phlyctema vagabunda strain 19-DSS-EL-015.</title>
        <authorList>
            <person name="Fiorenzani C."/>
        </authorList>
    </citation>
    <scope>NUCLEOTIDE SEQUENCE [LARGE SCALE GENOMIC DNA]</scope>
    <source>
        <strain evidence="3 4">19-DSS-EL-015</strain>
    </source>
</reference>
<protein>
    <recommendedName>
        <fullName evidence="2">2EXR domain-containing protein</fullName>
    </recommendedName>
</protein>
<dbReference type="Pfam" id="PF20150">
    <property type="entry name" value="2EXR"/>
    <property type="match status" value="1"/>
</dbReference>
<feature type="region of interest" description="Disordered" evidence="1">
    <location>
        <begin position="134"/>
        <end position="163"/>
    </location>
</feature>
<gene>
    <name evidence="3" type="ORF">PVAG01_04338</name>
</gene>
<dbReference type="Proteomes" id="UP001629113">
    <property type="component" value="Unassembled WGS sequence"/>
</dbReference>
<proteinExistence type="predicted"/>
<organism evidence="3 4">
    <name type="scientific">Phlyctema vagabunda</name>
    <dbReference type="NCBI Taxonomy" id="108571"/>
    <lineage>
        <taxon>Eukaryota</taxon>
        <taxon>Fungi</taxon>
        <taxon>Dikarya</taxon>
        <taxon>Ascomycota</taxon>
        <taxon>Pezizomycotina</taxon>
        <taxon>Leotiomycetes</taxon>
        <taxon>Helotiales</taxon>
        <taxon>Dermateaceae</taxon>
        <taxon>Phlyctema</taxon>
    </lineage>
</organism>
<sequence length="319" mass="36709">MDPSQPQNAPLVLYRPISGSTQFPRSRTHPQSHSTAIINPLNPTQEFPYFSRLPIEIRHSVWRLLRGPLHITTLQIADPRQTYLYTAPYYTNPLLRINQESRALALEACLYFLAPIDLLEVVVYPSRIQVPISSGRKREEKGRATGKREELRRGGGKDAEEEERRERRYEIRKYIKYLTQLQDISSAPLSRPPQVEKSDYYTFPYLSPNPLAHLRINPAKITYLAIDFAAWEFESAKPGRGNLHLVLSEFPDLKELVILVLHERSRDWARRIVTDDLEALGDWDTTVCRLLDVDVQNVFDGENSDDDGILGTAEVWFPG</sequence>
<dbReference type="PANTHER" id="PTHR35910">
    <property type="entry name" value="2EXR DOMAIN-CONTAINING PROTEIN"/>
    <property type="match status" value="1"/>
</dbReference>
<evidence type="ECO:0000313" key="3">
    <source>
        <dbReference type="EMBL" id="KAL3425057.1"/>
    </source>
</evidence>
<evidence type="ECO:0000256" key="1">
    <source>
        <dbReference type="SAM" id="MobiDB-lite"/>
    </source>
</evidence>
<dbReference type="EMBL" id="JBFCZG010000003">
    <property type="protein sequence ID" value="KAL3425057.1"/>
    <property type="molecule type" value="Genomic_DNA"/>
</dbReference>
<feature type="compositionally biased region" description="Basic and acidic residues" evidence="1">
    <location>
        <begin position="136"/>
        <end position="163"/>
    </location>
</feature>
<evidence type="ECO:0000259" key="2">
    <source>
        <dbReference type="Pfam" id="PF20150"/>
    </source>
</evidence>
<feature type="domain" description="2EXR" evidence="2">
    <location>
        <begin position="47"/>
        <end position="108"/>
    </location>
</feature>
<keyword evidence="4" id="KW-1185">Reference proteome</keyword>
<evidence type="ECO:0000313" key="4">
    <source>
        <dbReference type="Proteomes" id="UP001629113"/>
    </source>
</evidence>